<dbReference type="Pfam" id="PF00857">
    <property type="entry name" value="Isochorismatase"/>
    <property type="match status" value="1"/>
</dbReference>
<dbReference type="Gene3D" id="3.40.50.850">
    <property type="entry name" value="Isochorismatase-like"/>
    <property type="match status" value="1"/>
</dbReference>
<evidence type="ECO:0000259" key="2">
    <source>
        <dbReference type="Pfam" id="PF00857"/>
    </source>
</evidence>
<dbReference type="InterPro" id="IPR050272">
    <property type="entry name" value="Isochorismatase-like_hydrls"/>
</dbReference>
<comment type="caution">
    <text evidence="3">The sequence shown here is derived from an EMBL/GenBank/DDBJ whole genome shotgun (WGS) entry which is preliminary data.</text>
</comment>
<name>A0A6H9Z1N2_9ACTN</name>
<dbReference type="InterPro" id="IPR036380">
    <property type="entry name" value="Isochorismatase-like_sf"/>
</dbReference>
<dbReference type="EMBL" id="WBMT01000003">
    <property type="protein sequence ID" value="KAB2350693.1"/>
    <property type="molecule type" value="Genomic_DNA"/>
</dbReference>
<dbReference type="CDD" id="cd00431">
    <property type="entry name" value="cysteine_hydrolases"/>
    <property type="match status" value="1"/>
</dbReference>
<dbReference type="PANTHER" id="PTHR43540:SF7">
    <property type="entry name" value="ISOCHORISMATASE FAMILY PROTEIN YECD"/>
    <property type="match status" value="1"/>
</dbReference>
<dbReference type="GO" id="GO:0016787">
    <property type="term" value="F:hydrolase activity"/>
    <property type="evidence" value="ECO:0007669"/>
    <property type="project" value="UniProtKB-KW"/>
</dbReference>
<dbReference type="OrthoDB" id="9814140at2"/>
<dbReference type="Proteomes" id="UP000468735">
    <property type="component" value="Unassembled WGS sequence"/>
</dbReference>
<dbReference type="InterPro" id="IPR000868">
    <property type="entry name" value="Isochorismatase-like_dom"/>
</dbReference>
<sequence length="179" mass="18984">MTDLTIDAPRTALIVIDLQVRIVGMETGPSTGANVVRQAMRLADGFRENGGLVVIVQAERPGVPEQPAGSELVSEMEPGPGDLLITKRSWNAFHETELHDKLGGQGIGAVVVCGLTTNAGVESTARTASDYGYDLLFPRDAMASFNAEMHDFAVEKIFPLLGTVCTTDDILGALRAKTG</sequence>
<organism evidence="3 4">
    <name type="scientific">Actinomadura rudentiformis</name>
    <dbReference type="NCBI Taxonomy" id="359158"/>
    <lineage>
        <taxon>Bacteria</taxon>
        <taxon>Bacillati</taxon>
        <taxon>Actinomycetota</taxon>
        <taxon>Actinomycetes</taxon>
        <taxon>Streptosporangiales</taxon>
        <taxon>Thermomonosporaceae</taxon>
        <taxon>Actinomadura</taxon>
    </lineage>
</organism>
<evidence type="ECO:0000313" key="4">
    <source>
        <dbReference type="Proteomes" id="UP000468735"/>
    </source>
</evidence>
<keyword evidence="1" id="KW-0378">Hydrolase</keyword>
<proteinExistence type="predicted"/>
<dbReference type="AlphaFoldDB" id="A0A6H9Z1N2"/>
<evidence type="ECO:0000256" key="1">
    <source>
        <dbReference type="ARBA" id="ARBA00022801"/>
    </source>
</evidence>
<dbReference type="PANTHER" id="PTHR43540">
    <property type="entry name" value="PEROXYUREIDOACRYLATE/UREIDOACRYLATE AMIDOHYDROLASE-RELATED"/>
    <property type="match status" value="1"/>
</dbReference>
<keyword evidence="4" id="KW-1185">Reference proteome</keyword>
<feature type="domain" description="Isochorismatase-like" evidence="2">
    <location>
        <begin position="11"/>
        <end position="169"/>
    </location>
</feature>
<evidence type="ECO:0000313" key="3">
    <source>
        <dbReference type="EMBL" id="KAB2350693.1"/>
    </source>
</evidence>
<dbReference type="SUPFAM" id="SSF52499">
    <property type="entry name" value="Isochorismatase-like hydrolases"/>
    <property type="match status" value="1"/>
</dbReference>
<accession>A0A6H9Z1N2</accession>
<reference evidence="3 4" key="1">
    <citation type="submission" date="2019-09" db="EMBL/GenBank/DDBJ databases">
        <title>Actinomadura physcomitrii sp. nov., a novel actinomycete isolated from moss [Physcomitrium sphaericum (Ludw) Fuernr].</title>
        <authorList>
            <person name="Zhuang X."/>
            <person name="Liu C."/>
        </authorList>
    </citation>
    <scope>NUCLEOTIDE SEQUENCE [LARGE SCALE GENOMIC DNA]</scope>
    <source>
        <strain evidence="3 4">HMC1</strain>
    </source>
</reference>
<gene>
    <name evidence="3" type="ORF">F8566_06815</name>
</gene>
<dbReference type="RefSeq" id="WP_151559093.1">
    <property type="nucleotide sequence ID" value="NZ_WBMT01000003.1"/>
</dbReference>
<protein>
    <submittedName>
        <fullName evidence="3">Isochorismatase family protein</fullName>
    </submittedName>
</protein>